<dbReference type="Pfam" id="PF00126">
    <property type="entry name" value="HTH_1"/>
    <property type="match status" value="1"/>
</dbReference>
<dbReference type="InterPro" id="IPR005119">
    <property type="entry name" value="LysR_subst-bd"/>
</dbReference>
<name>A0A248JX16_9PROT</name>
<evidence type="ECO:0000256" key="4">
    <source>
        <dbReference type="ARBA" id="ARBA00023163"/>
    </source>
</evidence>
<dbReference type="CDD" id="cd08432">
    <property type="entry name" value="PBP2_GcdR_TrpI_HvrB_AmpR_like"/>
    <property type="match status" value="1"/>
</dbReference>
<dbReference type="PROSITE" id="PS50931">
    <property type="entry name" value="HTH_LYSR"/>
    <property type="match status" value="1"/>
</dbReference>
<dbReference type="InterPro" id="IPR036390">
    <property type="entry name" value="WH_DNA-bd_sf"/>
</dbReference>
<dbReference type="FunFam" id="1.10.10.10:FF:000038">
    <property type="entry name" value="Glycine cleavage system transcriptional activator"/>
    <property type="match status" value="1"/>
</dbReference>
<dbReference type="SUPFAM" id="SSF46785">
    <property type="entry name" value="Winged helix' DNA-binding domain"/>
    <property type="match status" value="1"/>
</dbReference>
<dbReference type="EMBL" id="CP022111">
    <property type="protein sequence ID" value="ASG23267.1"/>
    <property type="molecule type" value="Genomic_DNA"/>
</dbReference>
<dbReference type="KEGG" id="nao:Y958_20795"/>
<dbReference type="Gene3D" id="1.10.10.10">
    <property type="entry name" value="Winged helix-like DNA-binding domain superfamily/Winged helix DNA-binding domain"/>
    <property type="match status" value="1"/>
</dbReference>
<dbReference type="Proteomes" id="UP000197153">
    <property type="component" value="Chromosome 2"/>
</dbReference>
<protein>
    <submittedName>
        <fullName evidence="6">LysR family transcriptional regulator</fullName>
    </submittedName>
</protein>
<dbReference type="PANTHER" id="PTHR30537">
    <property type="entry name" value="HTH-TYPE TRANSCRIPTIONAL REGULATOR"/>
    <property type="match status" value="1"/>
</dbReference>
<comment type="similarity">
    <text evidence="1">Belongs to the LysR transcriptional regulatory family.</text>
</comment>
<dbReference type="NCBIfam" id="NF008352">
    <property type="entry name" value="PRK11139.1"/>
    <property type="match status" value="1"/>
</dbReference>
<dbReference type="GO" id="GO:0043565">
    <property type="term" value="F:sequence-specific DNA binding"/>
    <property type="evidence" value="ECO:0007669"/>
    <property type="project" value="TreeGrafter"/>
</dbReference>
<keyword evidence="2" id="KW-0805">Transcription regulation</keyword>
<keyword evidence="7" id="KW-1185">Reference proteome</keyword>
<dbReference type="InterPro" id="IPR000847">
    <property type="entry name" value="LysR_HTH_N"/>
</dbReference>
<feature type="domain" description="HTH lysR-type" evidence="5">
    <location>
        <begin position="6"/>
        <end position="63"/>
    </location>
</feature>
<dbReference type="RefSeq" id="WP_088873775.1">
    <property type="nucleotide sequence ID" value="NZ_CP022111.1"/>
</dbReference>
<dbReference type="GO" id="GO:0003700">
    <property type="term" value="F:DNA-binding transcription factor activity"/>
    <property type="evidence" value="ECO:0007669"/>
    <property type="project" value="InterPro"/>
</dbReference>
<sequence>MPYHLPPLSTLRPFEAAGRHLSFKQAAEELNLTPSAVSHALQTLEDWLGTPLFTRGHRSLALTPAGAAYLPEVRGMLERLAVATSALPGRAPSGRLAVSVAPTFGLRWLVPRLPRFRDQHPDITLTLDTSQRPADLPRDGVDVAIRMRQDDWRPDEGADLYAACLVREALIPVCAPTLAARVTAPADLNSVPLLHVDSVTEEWAAWAVPTGMDISALTGGARFDTVHMALEAAASGLGVAMGRLPLVDTDLATGRLVAVLGPPRPIRTGYWLITSRAGRNRPEVAAFRAWIKAELAASPTV</sequence>
<dbReference type="FunFam" id="3.40.190.10:FF:000017">
    <property type="entry name" value="Glycine cleavage system transcriptional activator"/>
    <property type="match status" value="1"/>
</dbReference>
<gene>
    <name evidence="6" type="ORF">Y958_20795</name>
</gene>
<evidence type="ECO:0000256" key="1">
    <source>
        <dbReference type="ARBA" id="ARBA00009437"/>
    </source>
</evidence>
<dbReference type="InterPro" id="IPR036388">
    <property type="entry name" value="WH-like_DNA-bd_sf"/>
</dbReference>
<dbReference type="Pfam" id="PF03466">
    <property type="entry name" value="LysR_substrate"/>
    <property type="match status" value="1"/>
</dbReference>
<evidence type="ECO:0000313" key="6">
    <source>
        <dbReference type="EMBL" id="ASG23267.1"/>
    </source>
</evidence>
<evidence type="ECO:0000256" key="2">
    <source>
        <dbReference type="ARBA" id="ARBA00023015"/>
    </source>
</evidence>
<dbReference type="GO" id="GO:0006351">
    <property type="term" value="P:DNA-templated transcription"/>
    <property type="evidence" value="ECO:0007669"/>
    <property type="project" value="TreeGrafter"/>
</dbReference>
<dbReference type="InterPro" id="IPR058163">
    <property type="entry name" value="LysR-type_TF_proteobact-type"/>
</dbReference>
<dbReference type="Gene3D" id="3.40.190.10">
    <property type="entry name" value="Periplasmic binding protein-like II"/>
    <property type="match status" value="2"/>
</dbReference>
<dbReference type="SUPFAM" id="SSF53850">
    <property type="entry name" value="Periplasmic binding protein-like II"/>
    <property type="match status" value="1"/>
</dbReference>
<evidence type="ECO:0000313" key="7">
    <source>
        <dbReference type="Proteomes" id="UP000197153"/>
    </source>
</evidence>
<dbReference type="PRINTS" id="PR00039">
    <property type="entry name" value="HTHLYSR"/>
</dbReference>
<evidence type="ECO:0000259" key="5">
    <source>
        <dbReference type="PROSITE" id="PS50931"/>
    </source>
</evidence>
<dbReference type="PANTHER" id="PTHR30537:SF74">
    <property type="entry name" value="HTH-TYPE TRANSCRIPTIONAL REGULATOR TRPI"/>
    <property type="match status" value="1"/>
</dbReference>
<organism evidence="6 7">
    <name type="scientific">Nitrospirillum viridazoti CBAmc</name>
    <dbReference type="NCBI Taxonomy" id="1441467"/>
    <lineage>
        <taxon>Bacteria</taxon>
        <taxon>Pseudomonadati</taxon>
        <taxon>Pseudomonadota</taxon>
        <taxon>Alphaproteobacteria</taxon>
        <taxon>Rhodospirillales</taxon>
        <taxon>Azospirillaceae</taxon>
        <taxon>Nitrospirillum</taxon>
        <taxon>Nitrospirillum viridazoti</taxon>
    </lineage>
</organism>
<keyword evidence="3" id="KW-0238">DNA-binding</keyword>
<dbReference type="AlphaFoldDB" id="A0A248JX16"/>
<proteinExistence type="inferred from homology"/>
<evidence type="ECO:0000256" key="3">
    <source>
        <dbReference type="ARBA" id="ARBA00023125"/>
    </source>
</evidence>
<accession>A0A248JX16</accession>
<keyword evidence="4" id="KW-0804">Transcription</keyword>
<reference evidence="6 7" key="1">
    <citation type="submission" date="2017-06" db="EMBL/GenBank/DDBJ databases">
        <title>Complete genome sequence of Nitrospirillum amazonense strain CBAmC, an endophytic nitrogen-fixing and plant growth-promoting bacterium, isolated from sugarcane.</title>
        <authorList>
            <person name="Schwab S."/>
            <person name="dos Santos Teixeira K.R."/>
            <person name="Simoes Araujo J.L."/>
            <person name="Soares Vidal M."/>
            <person name="Borges de Freitas H.R."/>
            <person name="Rivello Crivelaro A.L."/>
            <person name="Bueno de Camargo Nunes A."/>
            <person name="dos Santos C.M."/>
            <person name="Palmeira da Silva Rosa D."/>
            <person name="da Silva Padilha D."/>
            <person name="da Silva E."/>
            <person name="Araujo Terra L."/>
            <person name="Soares Mendes V."/>
            <person name="Farinelli L."/>
            <person name="Magalhaes Cruz L."/>
            <person name="Baldani J.I."/>
        </authorList>
    </citation>
    <scope>NUCLEOTIDE SEQUENCE [LARGE SCALE GENOMIC DNA]</scope>
    <source>
        <strain evidence="6 7">CBAmC</strain>
    </source>
</reference>